<evidence type="ECO:0000313" key="7">
    <source>
        <dbReference type="Proteomes" id="UP001228504"/>
    </source>
</evidence>
<dbReference type="EMBL" id="JAUSUF010000002">
    <property type="protein sequence ID" value="MDQ0149073.1"/>
    <property type="molecule type" value="Genomic_DNA"/>
</dbReference>
<evidence type="ECO:0000256" key="1">
    <source>
        <dbReference type="ARBA" id="ARBA00018672"/>
    </source>
</evidence>
<dbReference type="Gene3D" id="2.40.50.1020">
    <property type="entry name" value="LytTr DNA-binding domain"/>
    <property type="match status" value="1"/>
</dbReference>
<dbReference type="GO" id="GO:0003677">
    <property type="term" value="F:DNA binding"/>
    <property type="evidence" value="ECO:0007669"/>
    <property type="project" value="UniProtKB-KW"/>
</dbReference>
<dbReference type="InterPro" id="IPR011006">
    <property type="entry name" value="CheY-like_superfamily"/>
</dbReference>
<evidence type="ECO:0000313" key="6">
    <source>
        <dbReference type="EMBL" id="MDQ0149073.1"/>
    </source>
</evidence>
<feature type="domain" description="Response regulatory" evidence="4">
    <location>
        <begin position="3"/>
        <end position="121"/>
    </location>
</feature>
<protein>
    <recommendedName>
        <fullName evidence="1">Stage 0 sporulation protein A homolog</fullName>
    </recommendedName>
</protein>
<name>A0ABT9UR05_9FIRM</name>
<dbReference type="InterPro" id="IPR046947">
    <property type="entry name" value="LytR-like"/>
</dbReference>
<keyword evidence="7" id="KW-1185">Reference proteome</keyword>
<organism evidence="6 7">
    <name type="scientific">Eubacterium multiforme</name>
    <dbReference type="NCBI Taxonomy" id="83339"/>
    <lineage>
        <taxon>Bacteria</taxon>
        <taxon>Bacillati</taxon>
        <taxon>Bacillota</taxon>
        <taxon>Clostridia</taxon>
        <taxon>Eubacteriales</taxon>
        <taxon>Eubacteriaceae</taxon>
        <taxon>Eubacterium</taxon>
    </lineage>
</organism>
<accession>A0ABT9UR05</accession>
<sequence length="232" mass="28219">MINIAICDDDCEFLNFFEKELESIFGLLNEDIHIKKYYDSLKFVKMYEKNFYNIVFLDICMPNINGLEVAEKIRKVDKNVEIVFVTFFEKCVYRSFKFRPFRFIRKNKIKDELENVIKDFIDYKKRDIENLAFKIKDGFINLNKDEILYFDVENRKIKAHTEKHIYHLTNLKFNDIVEKLEDNGFIQVHRGYLVNIKYIKEYKKSNIKLTNEEYIPVSRYKINEVEQLFNIF</sequence>
<dbReference type="Pfam" id="PF00072">
    <property type="entry name" value="Response_reg"/>
    <property type="match status" value="1"/>
</dbReference>
<comment type="function">
    <text evidence="2">May play the central regulatory role in sporulation. It may be an element of the effector pathway responsible for the activation of sporulation genes in response to nutritional stress. Spo0A may act in concert with spo0H (a sigma factor) to control the expression of some genes that are critical to the sporulation process.</text>
</comment>
<dbReference type="Pfam" id="PF04397">
    <property type="entry name" value="LytTR"/>
    <property type="match status" value="1"/>
</dbReference>
<evidence type="ECO:0000256" key="2">
    <source>
        <dbReference type="ARBA" id="ARBA00024867"/>
    </source>
</evidence>
<dbReference type="InterPro" id="IPR001789">
    <property type="entry name" value="Sig_transdc_resp-reg_receiver"/>
</dbReference>
<keyword evidence="3" id="KW-0597">Phosphoprotein</keyword>
<dbReference type="SUPFAM" id="SSF52172">
    <property type="entry name" value="CheY-like"/>
    <property type="match status" value="1"/>
</dbReference>
<proteinExistence type="predicted"/>
<dbReference type="InterPro" id="IPR007492">
    <property type="entry name" value="LytTR_DNA-bd_dom"/>
</dbReference>
<feature type="domain" description="HTH LytTR-type" evidence="5">
    <location>
        <begin position="131"/>
        <end position="231"/>
    </location>
</feature>
<keyword evidence="6" id="KW-0238">DNA-binding</keyword>
<gene>
    <name evidence="6" type="ORF">J2S18_001003</name>
</gene>
<dbReference type="PROSITE" id="PS50930">
    <property type="entry name" value="HTH_LYTTR"/>
    <property type="match status" value="1"/>
</dbReference>
<dbReference type="Proteomes" id="UP001228504">
    <property type="component" value="Unassembled WGS sequence"/>
</dbReference>
<dbReference type="SMART" id="SM00448">
    <property type="entry name" value="REC"/>
    <property type="match status" value="1"/>
</dbReference>
<evidence type="ECO:0000256" key="3">
    <source>
        <dbReference type="PROSITE-ProRule" id="PRU00169"/>
    </source>
</evidence>
<reference evidence="6 7" key="1">
    <citation type="submission" date="2023-07" db="EMBL/GenBank/DDBJ databases">
        <title>Genomic Encyclopedia of Type Strains, Phase IV (KMG-IV): sequencing the most valuable type-strain genomes for metagenomic binning, comparative biology and taxonomic classification.</title>
        <authorList>
            <person name="Goeker M."/>
        </authorList>
    </citation>
    <scope>NUCLEOTIDE SEQUENCE [LARGE SCALE GENOMIC DNA]</scope>
    <source>
        <strain evidence="6 7">DSM 20694</strain>
    </source>
</reference>
<evidence type="ECO:0000259" key="5">
    <source>
        <dbReference type="PROSITE" id="PS50930"/>
    </source>
</evidence>
<feature type="modified residue" description="4-aspartylphosphate" evidence="3">
    <location>
        <position position="58"/>
    </location>
</feature>
<evidence type="ECO:0000259" key="4">
    <source>
        <dbReference type="PROSITE" id="PS50110"/>
    </source>
</evidence>
<dbReference type="Gene3D" id="3.40.50.2300">
    <property type="match status" value="1"/>
</dbReference>
<dbReference type="SMART" id="SM00850">
    <property type="entry name" value="LytTR"/>
    <property type="match status" value="1"/>
</dbReference>
<comment type="caution">
    <text evidence="6">The sequence shown here is derived from an EMBL/GenBank/DDBJ whole genome shotgun (WGS) entry which is preliminary data.</text>
</comment>
<dbReference type="PROSITE" id="PS50110">
    <property type="entry name" value="RESPONSE_REGULATORY"/>
    <property type="match status" value="1"/>
</dbReference>
<dbReference type="PANTHER" id="PTHR37299:SF1">
    <property type="entry name" value="STAGE 0 SPORULATION PROTEIN A HOMOLOG"/>
    <property type="match status" value="1"/>
</dbReference>
<dbReference type="PANTHER" id="PTHR37299">
    <property type="entry name" value="TRANSCRIPTIONAL REGULATOR-RELATED"/>
    <property type="match status" value="1"/>
</dbReference>
<dbReference type="RefSeq" id="WP_307484025.1">
    <property type="nucleotide sequence ID" value="NZ_JAUSUF010000002.1"/>
</dbReference>